<dbReference type="AlphaFoldDB" id="A0A7R6P4L7"/>
<organism evidence="3 4">
    <name type="scientific">Amphritea japonica ATCC BAA-1530</name>
    <dbReference type="NCBI Taxonomy" id="1278309"/>
    <lineage>
        <taxon>Bacteria</taxon>
        <taxon>Pseudomonadati</taxon>
        <taxon>Pseudomonadota</taxon>
        <taxon>Gammaproteobacteria</taxon>
        <taxon>Oceanospirillales</taxon>
        <taxon>Oceanospirillaceae</taxon>
        <taxon>Amphritea</taxon>
    </lineage>
</organism>
<proteinExistence type="predicted"/>
<dbReference type="OrthoDB" id="5718012at2"/>
<evidence type="ECO:0000256" key="1">
    <source>
        <dbReference type="SAM" id="MobiDB-lite"/>
    </source>
</evidence>
<dbReference type="InterPro" id="IPR040480">
    <property type="entry name" value="DnaT_DNA_bind"/>
</dbReference>
<feature type="region of interest" description="Disordered" evidence="1">
    <location>
        <begin position="263"/>
        <end position="294"/>
    </location>
</feature>
<gene>
    <name evidence="3" type="ORF">AMJAP_2640</name>
</gene>
<evidence type="ECO:0000313" key="3">
    <source>
        <dbReference type="EMBL" id="BBB27228.1"/>
    </source>
</evidence>
<keyword evidence="4" id="KW-1185">Reference proteome</keyword>
<protein>
    <recommendedName>
        <fullName evidence="2">DnaT DNA-binding domain-containing protein</fullName>
    </recommendedName>
</protein>
<reference evidence="3 4" key="1">
    <citation type="journal article" date="2008" name="Int. J. Syst. Evol. Microbiol.">
        <title>Amphritea japonica sp. nov. and Amphritea balenae sp. nov., isolated from the sediment adjacent to sperm whale carcasses off Kagoshima, Japan.</title>
        <authorList>
            <person name="Miyazaki M."/>
            <person name="Nogi Y."/>
            <person name="Fujiwara Y."/>
            <person name="Kawato M."/>
            <person name="Nagahama T."/>
            <person name="Kubokawa K."/>
            <person name="Horikoshi K."/>
        </authorList>
    </citation>
    <scope>NUCLEOTIDE SEQUENCE [LARGE SCALE GENOMIC DNA]</scope>
    <source>
        <strain evidence="3 4">ATCC BAA-1530</strain>
    </source>
</reference>
<dbReference type="Gene3D" id="1.10.8.1180">
    <property type="match status" value="1"/>
</dbReference>
<evidence type="ECO:0000259" key="2">
    <source>
        <dbReference type="Pfam" id="PF17948"/>
    </source>
</evidence>
<sequence length="307" mass="35034">MSFRFPEKPVLFYPSLARTAGSDEAILLALYQEYIQLHGLPDPSGHLAAVLSREEWVSLANFWDEDQLAIVTNSLVSQSYIQASFGHGGAIKITLISEQTAAEYKGASQGYTQDGTHVPEHIEPVVVQELPVVEQPPERSEISRRVHQAQPRKLGPAPTFGGSIGWSKSRQITPSCETTSENDFATRLNEIEQKNQKLHTMFLGWRPSQTLLDMLPRHSIPADFADNLLDEFVLYWLDKDRKESNWDQKFLAWVKREWVNKQTRDARKKRADQGTNKGVNHENARPDNREKRQRVTAAIMDIKDTDW</sequence>
<dbReference type="RefSeq" id="WP_019619958.1">
    <property type="nucleotide sequence ID" value="NZ_AP014545.1"/>
</dbReference>
<dbReference type="Proteomes" id="UP000595663">
    <property type="component" value="Chromosome"/>
</dbReference>
<accession>A0A7R6P4L7</accession>
<name>A0A7R6P4L7_9GAMM</name>
<dbReference type="KEGG" id="ajp:AMJAP_2640"/>
<evidence type="ECO:0000313" key="4">
    <source>
        <dbReference type="Proteomes" id="UP000595663"/>
    </source>
</evidence>
<dbReference type="Pfam" id="PF17948">
    <property type="entry name" value="DnaT"/>
    <property type="match status" value="1"/>
</dbReference>
<dbReference type="EMBL" id="AP014545">
    <property type="protein sequence ID" value="BBB27228.1"/>
    <property type="molecule type" value="Genomic_DNA"/>
</dbReference>
<feature type="domain" description="DnaT DNA-binding" evidence="2">
    <location>
        <begin position="200"/>
        <end position="264"/>
    </location>
</feature>
<feature type="compositionally biased region" description="Basic and acidic residues" evidence="1">
    <location>
        <begin position="279"/>
        <end position="290"/>
    </location>
</feature>